<evidence type="ECO:0000256" key="1">
    <source>
        <dbReference type="ARBA" id="ARBA00004141"/>
    </source>
</evidence>
<dbReference type="AlphaFoldDB" id="A0A8I6TJH4"/>
<dbReference type="Proteomes" id="UP000494040">
    <property type="component" value="Unassembled WGS sequence"/>
</dbReference>
<dbReference type="PANTHER" id="PTHR19282:SF544">
    <property type="entry name" value="TETRASPANIN"/>
    <property type="match status" value="1"/>
</dbReference>
<protein>
    <recommendedName>
        <fullName evidence="8">Tetraspanin</fullName>
    </recommendedName>
</protein>
<organism evidence="6 7">
    <name type="scientific">Cimex lectularius</name>
    <name type="common">Bed bug</name>
    <name type="synonym">Acanthia lectularia</name>
    <dbReference type="NCBI Taxonomy" id="79782"/>
    <lineage>
        <taxon>Eukaryota</taxon>
        <taxon>Metazoa</taxon>
        <taxon>Ecdysozoa</taxon>
        <taxon>Arthropoda</taxon>
        <taxon>Hexapoda</taxon>
        <taxon>Insecta</taxon>
        <taxon>Pterygota</taxon>
        <taxon>Neoptera</taxon>
        <taxon>Paraneoptera</taxon>
        <taxon>Hemiptera</taxon>
        <taxon>Heteroptera</taxon>
        <taxon>Panheteroptera</taxon>
        <taxon>Cimicomorpha</taxon>
        <taxon>Cimicidae</taxon>
        <taxon>Cimex</taxon>
    </lineage>
</organism>
<dbReference type="Pfam" id="PF00335">
    <property type="entry name" value="Tetraspanin"/>
    <property type="match status" value="1"/>
</dbReference>
<sequence>MYLYFAREIAGIIEQTFMIICTVAMVMSIITVPVSCIAFNGVSKKSKTLMRMYAVVFLITAVLKLIAGLFTFYVYPEAQCYMKQRIKLLYNRTFHYNEMINFIQVKFKCCGDFSLETWGALKLPVSCCPPSITGPCVPNKAYTVACYDAIRVQTKKRFKIIGWLCVCAFCLEVVCAALACAVICNIKPRMRRAISRPRSFRPA</sequence>
<evidence type="ECO:0000256" key="2">
    <source>
        <dbReference type="ARBA" id="ARBA00022692"/>
    </source>
</evidence>
<evidence type="ECO:0000313" key="6">
    <source>
        <dbReference type="EnsemblMetazoa" id="XP_024082311.1"/>
    </source>
</evidence>
<name>A0A8I6TJH4_CIMLE</name>
<dbReference type="GO" id="GO:0005886">
    <property type="term" value="C:plasma membrane"/>
    <property type="evidence" value="ECO:0007669"/>
    <property type="project" value="TreeGrafter"/>
</dbReference>
<keyword evidence="3 5" id="KW-1133">Transmembrane helix</keyword>
<comment type="subcellular location">
    <subcellularLocation>
        <location evidence="1">Membrane</location>
        <topology evidence="1">Multi-pass membrane protein</topology>
    </subcellularLocation>
</comment>
<reference evidence="6" key="1">
    <citation type="submission" date="2022-01" db="UniProtKB">
        <authorList>
            <consortium name="EnsemblMetazoa"/>
        </authorList>
    </citation>
    <scope>IDENTIFICATION</scope>
</reference>
<feature type="transmembrane region" description="Helical" evidence="5">
    <location>
        <begin position="52"/>
        <end position="75"/>
    </location>
</feature>
<keyword evidence="4 5" id="KW-0472">Membrane</keyword>
<dbReference type="RefSeq" id="XP_024082311.1">
    <property type="nucleotide sequence ID" value="XM_024226543.1"/>
</dbReference>
<dbReference type="EnsemblMetazoa" id="XM_024226543.1">
    <property type="protein sequence ID" value="XP_024082311.1"/>
    <property type="gene ID" value="LOC112126758"/>
</dbReference>
<evidence type="ECO:0000256" key="5">
    <source>
        <dbReference type="SAM" id="Phobius"/>
    </source>
</evidence>
<dbReference type="InterPro" id="IPR018499">
    <property type="entry name" value="Tetraspanin/Peripherin"/>
</dbReference>
<dbReference type="KEGG" id="clec:112126758"/>
<dbReference type="SUPFAM" id="SSF48652">
    <property type="entry name" value="Tetraspanin"/>
    <property type="match status" value="1"/>
</dbReference>
<dbReference type="Gene3D" id="1.10.1450.10">
    <property type="entry name" value="Tetraspanin"/>
    <property type="match status" value="1"/>
</dbReference>
<feature type="transmembrane region" description="Helical" evidence="5">
    <location>
        <begin position="17"/>
        <end position="40"/>
    </location>
</feature>
<dbReference type="GeneID" id="112126758"/>
<keyword evidence="2 5" id="KW-0812">Transmembrane</keyword>
<evidence type="ECO:0000256" key="3">
    <source>
        <dbReference type="ARBA" id="ARBA00022989"/>
    </source>
</evidence>
<evidence type="ECO:0000256" key="4">
    <source>
        <dbReference type="ARBA" id="ARBA00023136"/>
    </source>
</evidence>
<accession>A0A8I6TJH4</accession>
<dbReference type="PANTHER" id="PTHR19282">
    <property type="entry name" value="TETRASPANIN"/>
    <property type="match status" value="1"/>
</dbReference>
<dbReference type="InterPro" id="IPR008952">
    <property type="entry name" value="Tetraspanin_EC2_sf"/>
</dbReference>
<evidence type="ECO:0008006" key="8">
    <source>
        <dbReference type="Google" id="ProtNLM"/>
    </source>
</evidence>
<proteinExistence type="predicted"/>
<feature type="transmembrane region" description="Helical" evidence="5">
    <location>
        <begin position="160"/>
        <end position="186"/>
    </location>
</feature>
<dbReference type="OrthoDB" id="2014092at2759"/>
<evidence type="ECO:0000313" key="7">
    <source>
        <dbReference type="Proteomes" id="UP000494040"/>
    </source>
</evidence>
<keyword evidence="7" id="KW-1185">Reference proteome</keyword>